<dbReference type="Proteomes" id="UP000694891">
    <property type="component" value="Unplaced"/>
</dbReference>
<proteinExistence type="predicted"/>
<keyword evidence="3" id="KW-0472">Membrane</keyword>
<evidence type="ECO:0000256" key="2">
    <source>
        <dbReference type="SAM" id="MobiDB-lite"/>
    </source>
</evidence>
<protein>
    <submittedName>
        <fullName evidence="6">Uncharacterized protein LOC103375745</fullName>
    </submittedName>
</protein>
<feature type="region of interest" description="Disordered" evidence="2">
    <location>
        <begin position="169"/>
        <end position="201"/>
    </location>
</feature>
<dbReference type="GO" id="GO:0050853">
    <property type="term" value="P:B cell receptor signaling pathway"/>
    <property type="evidence" value="ECO:0007669"/>
    <property type="project" value="TreeGrafter"/>
</dbReference>
<dbReference type="Pfam" id="PF13927">
    <property type="entry name" value="Ig_3"/>
    <property type="match status" value="1"/>
</dbReference>
<dbReference type="PROSITE" id="PS50835">
    <property type="entry name" value="IG_LIKE"/>
    <property type="match status" value="1"/>
</dbReference>
<dbReference type="SMART" id="SM00409">
    <property type="entry name" value="IG"/>
    <property type="match status" value="1"/>
</dbReference>
<dbReference type="SUPFAM" id="SSF48726">
    <property type="entry name" value="Immunoglobulin"/>
    <property type="match status" value="1"/>
</dbReference>
<dbReference type="GO" id="GO:0019815">
    <property type="term" value="C:B cell receptor complex"/>
    <property type="evidence" value="ECO:0007669"/>
    <property type="project" value="TreeGrafter"/>
</dbReference>
<dbReference type="InterPro" id="IPR003598">
    <property type="entry name" value="Ig_sub2"/>
</dbReference>
<dbReference type="SMART" id="SM00408">
    <property type="entry name" value="IGc2"/>
    <property type="match status" value="1"/>
</dbReference>
<dbReference type="GO" id="GO:0009897">
    <property type="term" value="C:external side of plasma membrane"/>
    <property type="evidence" value="ECO:0007669"/>
    <property type="project" value="TreeGrafter"/>
</dbReference>
<gene>
    <name evidence="6" type="primary">LOC103375745</name>
</gene>
<dbReference type="PANTHER" id="PTHR14334:SF1">
    <property type="entry name" value="B-CELL ANTIGEN RECEPTOR COMPLEX-ASSOCIATED PROTEIN ALPHA CHAIN"/>
    <property type="match status" value="1"/>
</dbReference>
<feature type="compositionally biased region" description="Polar residues" evidence="2">
    <location>
        <begin position="169"/>
        <end position="182"/>
    </location>
</feature>
<dbReference type="InterPro" id="IPR013783">
    <property type="entry name" value="Ig-like_fold"/>
</dbReference>
<dbReference type="InterPro" id="IPR003599">
    <property type="entry name" value="Ig_sub"/>
</dbReference>
<keyword evidence="3" id="KW-1133">Transmembrane helix</keyword>
<evidence type="ECO:0000256" key="3">
    <source>
        <dbReference type="SAM" id="Phobius"/>
    </source>
</evidence>
<dbReference type="PANTHER" id="PTHR14334">
    <property type="entry name" value="B-CELL ANTIGEN RECEPTOR COMPLEX-ASSOCIATED PROTEIN"/>
    <property type="match status" value="1"/>
</dbReference>
<organism evidence="5 6">
    <name type="scientific">Stegastes partitus</name>
    <name type="common">bicolor damselfish</name>
    <dbReference type="NCBI Taxonomy" id="144197"/>
    <lineage>
        <taxon>Eukaryota</taxon>
        <taxon>Metazoa</taxon>
        <taxon>Chordata</taxon>
        <taxon>Craniata</taxon>
        <taxon>Vertebrata</taxon>
        <taxon>Euteleostomi</taxon>
        <taxon>Actinopterygii</taxon>
        <taxon>Neopterygii</taxon>
        <taxon>Teleostei</taxon>
        <taxon>Neoteleostei</taxon>
        <taxon>Acanthomorphata</taxon>
        <taxon>Ovalentaria</taxon>
        <taxon>Pomacentridae</taxon>
        <taxon>Stegastes</taxon>
    </lineage>
</organism>
<keyword evidence="5" id="KW-1185">Reference proteome</keyword>
<feature type="transmembrane region" description="Helical" evidence="3">
    <location>
        <begin position="139"/>
        <end position="163"/>
    </location>
</feature>
<evidence type="ECO:0000256" key="1">
    <source>
        <dbReference type="ARBA" id="ARBA00023319"/>
    </source>
</evidence>
<reference evidence="6" key="1">
    <citation type="submission" date="2025-08" db="UniProtKB">
        <authorList>
            <consortium name="RefSeq"/>
        </authorList>
    </citation>
    <scope>IDENTIFICATION</scope>
</reference>
<evidence type="ECO:0000259" key="4">
    <source>
        <dbReference type="PROSITE" id="PS50835"/>
    </source>
</evidence>
<evidence type="ECO:0000313" key="6">
    <source>
        <dbReference type="RefSeq" id="XP_008304284.1"/>
    </source>
</evidence>
<keyword evidence="1" id="KW-0393">Immunoglobulin domain</keyword>
<dbReference type="InterPro" id="IPR036179">
    <property type="entry name" value="Ig-like_dom_sf"/>
</dbReference>
<accession>A0A9Y4U3T8</accession>
<sequence length="201" mass="22940">MSLCVHSCWGVSSGTLVVIQSPDVSVMEGQTVDITCCWTEKFERATVHWWKNETRIKIRIFLNKSQGSLKSDTNNCSSLSFPNIRRSDSGRYICRVFMEIPYCVFIKGRGTLITVMDLESSDYVDSDHHNADDAPLAEVYIYILRCLPILILITPHCCLFFYFRKKAQQNTPASSRNNPRSVQRQEEGEEAEESVTQAARD</sequence>
<keyword evidence="3" id="KW-0812">Transmembrane</keyword>
<dbReference type="AlphaFoldDB" id="A0A9Y4U3T8"/>
<dbReference type="RefSeq" id="XP_008304284.1">
    <property type="nucleotide sequence ID" value="XM_008306062.1"/>
</dbReference>
<dbReference type="GeneID" id="103375745"/>
<dbReference type="GO" id="GO:0030183">
    <property type="term" value="P:B cell differentiation"/>
    <property type="evidence" value="ECO:0007669"/>
    <property type="project" value="TreeGrafter"/>
</dbReference>
<feature type="domain" description="Ig-like" evidence="4">
    <location>
        <begin position="14"/>
        <end position="96"/>
    </location>
</feature>
<dbReference type="InterPro" id="IPR007110">
    <property type="entry name" value="Ig-like_dom"/>
</dbReference>
<name>A0A9Y4U3T8_9TELE</name>
<dbReference type="Gene3D" id="2.60.40.10">
    <property type="entry name" value="Immunoglobulins"/>
    <property type="match status" value="1"/>
</dbReference>
<evidence type="ECO:0000313" key="5">
    <source>
        <dbReference type="Proteomes" id="UP000694891"/>
    </source>
</evidence>